<dbReference type="PRINTS" id="PR00461">
    <property type="entry name" value="PLPEROXIDASE"/>
</dbReference>
<feature type="binding site" evidence="16">
    <location>
        <position position="86"/>
    </location>
    <ligand>
        <name>Ca(2+)</name>
        <dbReference type="ChEBI" id="CHEBI:29108"/>
        <label>1</label>
    </ligand>
</feature>
<dbReference type="PANTHER" id="PTHR31388:SF270">
    <property type="entry name" value="PEROXIDASE 22-RELATED"/>
    <property type="match status" value="1"/>
</dbReference>
<dbReference type="FunFam" id="1.10.520.10:FF:000009">
    <property type="entry name" value="Peroxidase"/>
    <property type="match status" value="1"/>
</dbReference>
<name>A0A7J7DR46_TRIWF</name>
<gene>
    <name evidence="20" type="ORF">HS088_TW04G00761</name>
</gene>
<evidence type="ECO:0000256" key="11">
    <source>
        <dbReference type="ARBA" id="ARBA00023157"/>
    </source>
</evidence>
<dbReference type="Pfam" id="PF00141">
    <property type="entry name" value="peroxidase"/>
    <property type="match status" value="2"/>
</dbReference>
<dbReference type="InterPro" id="IPR019793">
    <property type="entry name" value="Peroxidases_heam-ligand_BS"/>
</dbReference>
<dbReference type="Gene3D" id="1.10.520.10">
    <property type="match status" value="2"/>
</dbReference>
<dbReference type="Proteomes" id="UP000593562">
    <property type="component" value="Unassembled WGS sequence"/>
</dbReference>
<evidence type="ECO:0000256" key="8">
    <source>
        <dbReference type="ARBA" id="ARBA00022837"/>
    </source>
</evidence>
<protein>
    <recommendedName>
        <fullName evidence="4">peroxidase</fullName>
        <ecNumber evidence="4">1.11.1.7</ecNumber>
    </recommendedName>
</protein>
<feature type="domain" description="Plant heme peroxidase family profile" evidence="19">
    <location>
        <begin position="388"/>
        <end position="693"/>
    </location>
</feature>
<evidence type="ECO:0000256" key="6">
    <source>
        <dbReference type="ARBA" id="ARBA00022617"/>
    </source>
</evidence>
<keyword evidence="12" id="KW-0325">Glycoprotein</keyword>
<dbReference type="EC" id="1.11.1.7" evidence="4"/>
<sequence length="709" mass="76401">MRYMPNRLKMPCFHHMLLIVVLSGFLLGGSFSYAQLSPTFYNETCPNATTIIRDIIEDALQSDPRIGASLIRLHFHDCFVQGCDASILLDNNATLGIVSEKEAFPNNNSVRGYDVVDAMKTALENACPGVVSCADIITVAAEESVELAGGPSWTVLLGRRDSTTANRTLANTAIPAPTQPVDVLKQRFSDVGLNTTVDLVALSGAHTFGRSQCSSFIGRLYNFSGTGSPDPTLNATYLQTLQQLCPQSGNLSVLADLDPTTPDAFDNNYFSNLLVNQGLLQSDQELFSTNGSDTIDIVRNFSANSSAFFEAFVVSMIRMGNISVLTGTEGEIRLNCSKINDNSLRSIIEHHKLMRYMPKRLKMPCFHNILLMVVLSGFLLGGSFSYAQLSPTFYDETCPNVTTIIRDIIEDALESDPRIGASLIRLHFHDCFVQGCDASILLDNNATLGIVSEKEAGPNNNSARGYDVVDAMKTALETACPGVVSCADILTVAAEESVDLAGGPSWTVLLGRRDSTTANRALANTALPGPTQPVDVLKQRFSDVGLNTTVDLVALSGAHTFGRSQCSSFIGRLYNFSGTGSPDPTLNATYLQTLQQLCPQSGNLSVLADLDPTTPNAFDNNYFSNLLVNQGLLQSDQELFSTNGSDTIDIVRNFSANSSAFFEAFVVSMIRMGNISVLTGTEGEIRLNCSKINDNSLRSSGDGALVSSI</sequence>
<keyword evidence="9" id="KW-0560">Oxidoreductase</keyword>
<keyword evidence="21" id="KW-1185">Reference proteome</keyword>
<feature type="binding site" evidence="16">
    <location>
        <position position="266"/>
    </location>
    <ligand>
        <name>Ca(2+)</name>
        <dbReference type="ChEBI" id="CHEBI:29108"/>
        <label>2</label>
    </ligand>
</feature>
<feature type="binding site" evidence="16">
    <location>
        <position position="258"/>
    </location>
    <ligand>
        <name>Ca(2+)</name>
        <dbReference type="ChEBI" id="CHEBI:29108"/>
        <label>2</label>
    </ligand>
</feature>
<dbReference type="CDD" id="cd00693">
    <property type="entry name" value="secretory_peroxidase"/>
    <property type="match status" value="2"/>
</dbReference>
<feature type="active site" description="Proton acceptor" evidence="14">
    <location>
        <position position="76"/>
    </location>
</feature>
<feature type="binding site" evidence="16">
    <location>
        <position position="80"/>
    </location>
    <ligand>
        <name>Ca(2+)</name>
        <dbReference type="ChEBI" id="CHEBI:29108"/>
        <label>1</label>
    </ligand>
</feature>
<proteinExistence type="inferred from homology"/>
<accession>A0A7J7DR46</accession>
<evidence type="ECO:0000256" key="17">
    <source>
        <dbReference type="PIRSR" id="PIRSR600823-4"/>
    </source>
</evidence>
<evidence type="ECO:0000256" key="16">
    <source>
        <dbReference type="PIRSR" id="PIRSR600823-3"/>
    </source>
</evidence>
<keyword evidence="6" id="KW-0349">Heme</keyword>
<feature type="binding site" description="axial binding residue" evidence="16">
    <location>
        <position position="206"/>
    </location>
    <ligand>
        <name>heme b</name>
        <dbReference type="ChEBI" id="CHEBI:60344"/>
    </ligand>
    <ligandPart>
        <name>Fe</name>
        <dbReference type="ChEBI" id="CHEBI:18248"/>
    </ligandPart>
</feature>
<evidence type="ECO:0000256" key="7">
    <source>
        <dbReference type="ARBA" id="ARBA00022723"/>
    </source>
</evidence>
<dbReference type="InParanoid" id="A0A7J7DR46"/>
<keyword evidence="13" id="KW-0376">Hydrogen peroxide</keyword>
<dbReference type="InterPro" id="IPR002016">
    <property type="entry name" value="Haem_peroxidase"/>
</dbReference>
<dbReference type="InterPro" id="IPR033905">
    <property type="entry name" value="Secretory_peroxidase"/>
</dbReference>
<feature type="binding site" evidence="16">
    <location>
        <position position="207"/>
    </location>
    <ligand>
        <name>Ca(2+)</name>
        <dbReference type="ChEBI" id="CHEBI:29108"/>
        <label>2</label>
    </ligand>
</feature>
<keyword evidence="11 18" id="KW-1015">Disulfide bond</keyword>
<evidence type="ECO:0000256" key="2">
    <source>
        <dbReference type="ARBA" id="ARBA00002322"/>
    </source>
</evidence>
<feature type="site" description="Transition state stabilizer" evidence="17">
    <location>
        <position position="72"/>
    </location>
</feature>
<evidence type="ECO:0000313" key="20">
    <source>
        <dbReference type="EMBL" id="KAF5748801.1"/>
    </source>
</evidence>
<keyword evidence="10 16" id="KW-0408">Iron</keyword>
<feature type="domain" description="Plant heme peroxidase family profile" evidence="19">
    <location>
        <begin position="35"/>
        <end position="340"/>
    </location>
</feature>
<dbReference type="PRINTS" id="PR00458">
    <property type="entry name" value="PEROXIDASE"/>
</dbReference>
<evidence type="ECO:0000313" key="21">
    <source>
        <dbReference type="Proteomes" id="UP000593562"/>
    </source>
</evidence>
<dbReference type="GO" id="GO:0046872">
    <property type="term" value="F:metal ion binding"/>
    <property type="evidence" value="ECO:0007669"/>
    <property type="project" value="UniProtKB-KW"/>
</dbReference>
<evidence type="ECO:0000256" key="4">
    <source>
        <dbReference type="ARBA" id="ARBA00012313"/>
    </source>
</evidence>
<evidence type="ECO:0000259" key="19">
    <source>
        <dbReference type="PROSITE" id="PS50873"/>
    </source>
</evidence>
<keyword evidence="8 16" id="KW-0106">Calcium</keyword>
<comment type="caution">
    <text evidence="20">The sequence shown here is derived from an EMBL/GenBank/DDBJ whole genome shotgun (WGS) entry which is preliminary data.</text>
</comment>
<dbReference type="PROSITE" id="PS50873">
    <property type="entry name" value="PEROXIDASE_4"/>
    <property type="match status" value="2"/>
</dbReference>
<dbReference type="EMBL" id="JAAARO010000004">
    <property type="protein sequence ID" value="KAF5748801.1"/>
    <property type="molecule type" value="Genomic_DNA"/>
</dbReference>
<dbReference type="InterPro" id="IPR000823">
    <property type="entry name" value="Peroxidase_pln"/>
</dbReference>
<feature type="binding site" evidence="16">
    <location>
        <position position="82"/>
    </location>
    <ligand>
        <name>Ca(2+)</name>
        <dbReference type="ChEBI" id="CHEBI:29108"/>
        <label>1</label>
    </ligand>
</feature>
<dbReference type="InterPro" id="IPR019794">
    <property type="entry name" value="Peroxidases_AS"/>
</dbReference>
<organism evidence="20 21">
    <name type="scientific">Tripterygium wilfordii</name>
    <name type="common">Thunder God vine</name>
    <dbReference type="NCBI Taxonomy" id="458696"/>
    <lineage>
        <taxon>Eukaryota</taxon>
        <taxon>Viridiplantae</taxon>
        <taxon>Streptophyta</taxon>
        <taxon>Embryophyta</taxon>
        <taxon>Tracheophyta</taxon>
        <taxon>Spermatophyta</taxon>
        <taxon>Magnoliopsida</taxon>
        <taxon>eudicotyledons</taxon>
        <taxon>Gunneridae</taxon>
        <taxon>Pentapetalae</taxon>
        <taxon>rosids</taxon>
        <taxon>fabids</taxon>
        <taxon>Celastrales</taxon>
        <taxon>Celastraceae</taxon>
        <taxon>Tripterygium</taxon>
    </lineage>
</organism>
<dbReference type="PROSITE" id="PS00436">
    <property type="entry name" value="PEROXIDASE_2"/>
    <property type="match status" value="2"/>
</dbReference>
<feature type="disulfide bond" evidence="18">
    <location>
        <begin position="213"/>
        <end position="245"/>
    </location>
</feature>
<evidence type="ECO:0000256" key="12">
    <source>
        <dbReference type="ARBA" id="ARBA00023180"/>
    </source>
</evidence>
<dbReference type="FunFam" id="1.10.420.10:FF:000001">
    <property type="entry name" value="Peroxidase"/>
    <property type="match status" value="2"/>
</dbReference>
<feature type="binding site" evidence="16">
    <location>
        <position position="261"/>
    </location>
    <ligand>
        <name>Ca(2+)</name>
        <dbReference type="ChEBI" id="CHEBI:29108"/>
        <label>2</label>
    </ligand>
</feature>
<comment type="cofactor">
    <cofactor evidence="16">
        <name>heme b</name>
        <dbReference type="ChEBI" id="CHEBI:60344"/>
    </cofactor>
    <text evidence="16">Binds 1 heme b (iron(II)-protoporphyrin IX) group per subunit.</text>
</comment>
<feature type="binding site" evidence="16">
    <location>
        <position position="77"/>
    </location>
    <ligand>
        <name>Ca(2+)</name>
        <dbReference type="ChEBI" id="CHEBI:29108"/>
        <label>1</label>
    </ligand>
</feature>
<feature type="binding site" evidence="16">
    <location>
        <position position="100"/>
    </location>
    <ligand>
        <name>Ca(2+)</name>
        <dbReference type="ChEBI" id="CHEBI:29108"/>
        <label>1</label>
    </ligand>
</feature>
<keyword evidence="7 16" id="KW-0479">Metal-binding</keyword>
<dbReference type="GO" id="GO:0140825">
    <property type="term" value="F:lactoperoxidase activity"/>
    <property type="evidence" value="ECO:0007669"/>
    <property type="project" value="UniProtKB-EC"/>
</dbReference>
<dbReference type="FunFam" id="1.10.520.10:FF:000001">
    <property type="entry name" value="Peroxidase"/>
    <property type="match status" value="1"/>
</dbReference>
<evidence type="ECO:0000256" key="3">
    <source>
        <dbReference type="ARBA" id="ARBA00006873"/>
    </source>
</evidence>
<reference evidence="20 21" key="1">
    <citation type="journal article" date="2020" name="Nat. Commun.">
        <title>Genome of Tripterygium wilfordii and identification of cytochrome P450 involved in triptolide biosynthesis.</title>
        <authorList>
            <person name="Tu L."/>
            <person name="Su P."/>
            <person name="Zhang Z."/>
            <person name="Gao L."/>
            <person name="Wang J."/>
            <person name="Hu T."/>
            <person name="Zhou J."/>
            <person name="Zhang Y."/>
            <person name="Zhao Y."/>
            <person name="Liu Y."/>
            <person name="Song Y."/>
            <person name="Tong Y."/>
            <person name="Lu Y."/>
            <person name="Yang J."/>
            <person name="Xu C."/>
            <person name="Jia M."/>
            <person name="Peters R.J."/>
            <person name="Huang L."/>
            <person name="Gao W."/>
        </authorList>
    </citation>
    <scope>NUCLEOTIDE SEQUENCE [LARGE SCALE GENOMIC DNA]</scope>
    <source>
        <strain evidence="21">cv. XIE 37</strain>
        <tissue evidence="20">Leaf</tissue>
    </source>
</reference>
<dbReference type="AlphaFoldDB" id="A0A7J7DR46"/>
<feature type="disulfide bond" evidence="18">
    <location>
        <begin position="45"/>
        <end position="127"/>
    </location>
</feature>
<evidence type="ECO:0000256" key="15">
    <source>
        <dbReference type="PIRSR" id="PIRSR600823-2"/>
    </source>
</evidence>
<feature type="disulfide bond" evidence="18">
    <location>
        <begin position="133"/>
        <end position="336"/>
    </location>
</feature>
<comment type="catalytic activity">
    <reaction evidence="1">
        <text>2 a phenolic donor + H2O2 = 2 a phenolic radical donor + 2 H2O</text>
        <dbReference type="Rhea" id="RHEA:56136"/>
        <dbReference type="ChEBI" id="CHEBI:15377"/>
        <dbReference type="ChEBI" id="CHEBI:16240"/>
        <dbReference type="ChEBI" id="CHEBI:139520"/>
        <dbReference type="ChEBI" id="CHEBI:139521"/>
        <dbReference type="EC" id="1.11.1.7"/>
    </reaction>
</comment>
<feature type="disulfide bond" evidence="18">
    <location>
        <begin position="78"/>
        <end position="83"/>
    </location>
</feature>
<dbReference type="GO" id="GO:0020037">
    <property type="term" value="F:heme binding"/>
    <property type="evidence" value="ECO:0007669"/>
    <property type="project" value="InterPro"/>
</dbReference>
<feature type="binding site" evidence="16">
    <location>
        <position position="84"/>
    </location>
    <ligand>
        <name>Ca(2+)</name>
        <dbReference type="ChEBI" id="CHEBI:29108"/>
        <label>1</label>
    </ligand>
</feature>
<feature type="binding site" evidence="15">
    <location>
        <position position="175"/>
    </location>
    <ligand>
        <name>substrate</name>
    </ligand>
</feature>
<evidence type="ECO:0000256" key="18">
    <source>
        <dbReference type="PIRSR" id="PIRSR600823-5"/>
    </source>
</evidence>
<keyword evidence="5" id="KW-0575">Peroxidase</keyword>
<dbReference type="SUPFAM" id="SSF48113">
    <property type="entry name" value="Heme-dependent peroxidases"/>
    <property type="match status" value="2"/>
</dbReference>
<comment type="similarity">
    <text evidence="3">Belongs to the peroxidase family. Ascorbate peroxidase subfamily.</text>
</comment>
<dbReference type="PANTHER" id="PTHR31388">
    <property type="entry name" value="PEROXIDASE 72-RELATED"/>
    <property type="match status" value="1"/>
</dbReference>
<evidence type="ECO:0000256" key="5">
    <source>
        <dbReference type="ARBA" id="ARBA00022559"/>
    </source>
</evidence>
<evidence type="ECO:0000256" key="10">
    <source>
        <dbReference type="ARBA" id="ARBA00023004"/>
    </source>
</evidence>
<dbReference type="GO" id="GO:0042744">
    <property type="term" value="P:hydrogen peroxide catabolic process"/>
    <property type="evidence" value="ECO:0007669"/>
    <property type="project" value="UniProtKB-KW"/>
</dbReference>
<dbReference type="PROSITE" id="PS00435">
    <property type="entry name" value="PEROXIDASE_1"/>
    <property type="match status" value="2"/>
</dbReference>
<evidence type="ECO:0000256" key="1">
    <source>
        <dbReference type="ARBA" id="ARBA00000189"/>
    </source>
</evidence>
<dbReference type="InterPro" id="IPR010255">
    <property type="entry name" value="Haem_peroxidase_sf"/>
</dbReference>
<dbReference type="GO" id="GO:0006979">
    <property type="term" value="P:response to oxidative stress"/>
    <property type="evidence" value="ECO:0007669"/>
    <property type="project" value="InterPro"/>
</dbReference>
<evidence type="ECO:0000256" key="13">
    <source>
        <dbReference type="ARBA" id="ARBA00023324"/>
    </source>
</evidence>
<comment type="cofactor">
    <cofactor evidence="16">
        <name>Ca(2+)</name>
        <dbReference type="ChEBI" id="CHEBI:29108"/>
    </cofactor>
    <text evidence="16">Binds 2 calcium ions per subunit.</text>
</comment>
<comment type="function">
    <text evidence="2">Removal of H(2)O(2), oxidation of toxic reductants, biosynthesis and degradation of lignin, suberization, auxin catabolism, response to environmental stresses such as wounding, pathogen attack and oxidative stress. These functions might be dependent on each isozyme/isoform in each plant tissue.</text>
</comment>
<evidence type="ECO:0000256" key="9">
    <source>
        <dbReference type="ARBA" id="ARBA00023002"/>
    </source>
</evidence>
<evidence type="ECO:0000256" key="14">
    <source>
        <dbReference type="PIRSR" id="PIRSR600823-1"/>
    </source>
</evidence>
<dbReference type="Gene3D" id="1.10.420.10">
    <property type="entry name" value="Peroxidase, domain 2"/>
    <property type="match status" value="2"/>
</dbReference>